<dbReference type="PIRSF" id="PIRSF500060">
    <property type="entry name" value="UCP500060"/>
    <property type="match status" value="1"/>
</dbReference>
<protein>
    <recommendedName>
        <fullName evidence="2">Glutamate synthase domain-containing protein</fullName>
    </recommendedName>
</protein>
<gene>
    <name evidence="3" type="ORF">METZ01_LOCUS27016</name>
</gene>
<dbReference type="CDD" id="cd02808">
    <property type="entry name" value="GltS_FMN"/>
    <property type="match status" value="1"/>
</dbReference>
<dbReference type="PIRSF" id="PIRSF006429">
    <property type="entry name" value="GOGAT_lg_2"/>
    <property type="match status" value="1"/>
</dbReference>
<dbReference type="Pfam" id="PF01645">
    <property type="entry name" value="Glu_synthase"/>
    <property type="match status" value="1"/>
</dbReference>
<comment type="similarity">
    <text evidence="1">Belongs to the glutamate synthase family.</text>
</comment>
<evidence type="ECO:0000313" key="3">
    <source>
        <dbReference type="EMBL" id="SUZ74162.1"/>
    </source>
</evidence>
<dbReference type="InterPro" id="IPR002932">
    <property type="entry name" value="Glu_synthdom"/>
</dbReference>
<evidence type="ECO:0000259" key="2">
    <source>
        <dbReference type="Pfam" id="PF01645"/>
    </source>
</evidence>
<name>A0A381Q4B4_9ZZZZ</name>
<evidence type="ECO:0000256" key="1">
    <source>
        <dbReference type="ARBA" id="ARBA00009716"/>
    </source>
</evidence>
<dbReference type="EMBL" id="UINC01001202">
    <property type="protein sequence ID" value="SUZ74162.1"/>
    <property type="molecule type" value="Genomic_DNA"/>
</dbReference>
<dbReference type="GO" id="GO:0006537">
    <property type="term" value="P:glutamate biosynthetic process"/>
    <property type="evidence" value="ECO:0007669"/>
    <property type="project" value="InterPro"/>
</dbReference>
<proteinExistence type="inferred from homology"/>
<dbReference type="AlphaFoldDB" id="A0A381Q4B4"/>
<dbReference type="InterPro" id="IPR024188">
    <property type="entry name" value="GltB"/>
</dbReference>
<dbReference type="Gene3D" id="3.20.20.70">
    <property type="entry name" value="Aldolase class I"/>
    <property type="match status" value="1"/>
</dbReference>
<accession>A0A381Q4B4</accession>
<dbReference type="InterPro" id="IPR013785">
    <property type="entry name" value="Aldolase_TIM"/>
</dbReference>
<dbReference type="PANTHER" id="PTHR43819:SF1">
    <property type="entry name" value="ARCHAEAL-TYPE GLUTAMATE SYNTHASE [NADPH]"/>
    <property type="match status" value="1"/>
</dbReference>
<reference evidence="3" key="1">
    <citation type="submission" date="2018-05" db="EMBL/GenBank/DDBJ databases">
        <authorList>
            <person name="Lanie J.A."/>
            <person name="Ng W.-L."/>
            <person name="Kazmierczak K.M."/>
            <person name="Andrzejewski T.M."/>
            <person name="Davidsen T.M."/>
            <person name="Wayne K.J."/>
            <person name="Tettelin H."/>
            <person name="Glass J.I."/>
            <person name="Rusch D."/>
            <person name="Podicherti R."/>
            <person name="Tsui H.-C.T."/>
            <person name="Winkler M.E."/>
        </authorList>
    </citation>
    <scope>NUCLEOTIDE SEQUENCE</scope>
</reference>
<organism evidence="3">
    <name type="scientific">marine metagenome</name>
    <dbReference type="NCBI Taxonomy" id="408172"/>
    <lineage>
        <taxon>unclassified sequences</taxon>
        <taxon>metagenomes</taxon>
        <taxon>ecological metagenomes</taxon>
    </lineage>
</organism>
<sequence length="527" mass="58015">MRTLFLQTTFVILAINVFSYFYLPEVLWSMVIFGPLILLGLRDITQKSHSILRNFPVLGHMRFLLEEIRPEMQQYFVESEQSGRPFSREQRSVVYARAKNSRDTVPFGTVENVYETGYEWVNHSLSPKHMEPSDLRVVIGGTDCKQPYSASLLNISAMSFGALSKNAVIALNQGAKIGAFAHNTGEGGLSPYHLQGGDLIWQIGTGYFGCRDNDGKFSPETFSKKSTTEEVKMIEIKLSQGAKPGHGGILPAAKLTAEIAKIRDVPMGQDVNSPPGHTAFANPLELMEFVKHLRELSGGKPIGFKLCVGKRREFMSICKAMKETGITPDFVSVDGGEGGTGAAPLEFSNHIGTPLVEGLIFVHNVLAGFDLRKKIKVIGGGKMTSGFELVKLLALGADLCYSARAMMIALGCIQARKCNSNVCPVGVTTQNPSLMGALVPDDKSKRVYNFHRNTVASASEIMGAMGLDKAEDLRPWHLMRRIEAYEIRNFSEIYEYIEEGSLLEDTKPKSYARACEAARSDSFSETN</sequence>
<dbReference type="PANTHER" id="PTHR43819">
    <property type="entry name" value="ARCHAEAL-TYPE GLUTAMATE SYNTHASE [NADPH]"/>
    <property type="match status" value="1"/>
</dbReference>
<dbReference type="GO" id="GO:0015930">
    <property type="term" value="F:glutamate synthase activity"/>
    <property type="evidence" value="ECO:0007669"/>
    <property type="project" value="InterPro"/>
</dbReference>
<feature type="domain" description="Glutamate synthase" evidence="2">
    <location>
        <begin position="150"/>
        <end position="467"/>
    </location>
</feature>
<dbReference type="InterPro" id="IPR027283">
    <property type="entry name" value="YerD"/>
</dbReference>
<dbReference type="SUPFAM" id="SSF51395">
    <property type="entry name" value="FMN-linked oxidoreductases"/>
    <property type="match status" value="1"/>
</dbReference>